<evidence type="ECO:0000259" key="3">
    <source>
        <dbReference type="SMART" id="SM00093"/>
    </source>
</evidence>
<name>A0AAV7DYS9_ARIFI</name>
<dbReference type="Gene3D" id="3.30.497.10">
    <property type="entry name" value="Antithrombin, subunit I, domain 2"/>
    <property type="match status" value="1"/>
</dbReference>
<evidence type="ECO:0000313" key="5">
    <source>
        <dbReference type="Proteomes" id="UP000825729"/>
    </source>
</evidence>
<keyword evidence="5" id="KW-1185">Reference proteome</keyword>
<dbReference type="InterPro" id="IPR000215">
    <property type="entry name" value="Serpin_fam"/>
</dbReference>
<dbReference type="InterPro" id="IPR042178">
    <property type="entry name" value="Serpin_sf_1"/>
</dbReference>
<dbReference type="SUPFAM" id="SSF56574">
    <property type="entry name" value="Serpins"/>
    <property type="match status" value="1"/>
</dbReference>
<dbReference type="EMBL" id="JAINDJ010000008">
    <property type="protein sequence ID" value="KAG9440732.1"/>
    <property type="molecule type" value="Genomic_DNA"/>
</dbReference>
<dbReference type="PANTHER" id="PTHR11461:SF211">
    <property type="entry name" value="GH10112P-RELATED"/>
    <property type="match status" value="1"/>
</dbReference>
<dbReference type="Gene3D" id="2.30.39.10">
    <property type="entry name" value="Alpha-1-antitrypsin, domain 1"/>
    <property type="match status" value="1"/>
</dbReference>
<dbReference type="InterPro" id="IPR023796">
    <property type="entry name" value="Serpin_dom"/>
</dbReference>
<comment type="caution">
    <text evidence="4">The sequence shown here is derived from an EMBL/GenBank/DDBJ whole genome shotgun (WGS) entry which is preliminary data.</text>
</comment>
<dbReference type="CDD" id="cd02043">
    <property type="entry name" value="serpinP_plants"/>
    <property type="match status" value="1"/>
</dbReference>
<organism evidence="4 5">
    <name type="scientific">Aristolochia fimbriata</name>
    <name type="common">White veined hardy Dutchman's pipe vine</name>
    <dbReference type="NCBI Taxonomy" id="158543"/>
    <lineage>
        <taxon>Eukaryota</taxon>
        <taxon>Viridiplantae</taxon>
        <taxon>Streptophyta</taxon>
        <taxon>Embryophyta</taxon>
        <taxon>Tracheophyta</taxon>
        <taxon>Spermatophyta</taxon>
        <taxon>Magnoliopsida</taxon>
        <taxon>Magnoliidae</taxon>
        <taxon>Piperales</taxon>
        <taxon>Aristolochiaceae</taxon>
        <taxon>Aristolochia</taxon>
    </lineage>
</organism>
<evidence type="ECO:0000256" key="2">
    <source>
        <dbReference type="RuleBase" id="RU000411"/>
    </source>
</evidence>
<proteinExistence type="inferred from homology"/>
<accession>A0AAV7DYS9</accession>
<evidence type="ECO:0000256" key="1">
    <source>
        <dbReference type="ARBA" id="ARBA00009500"/>
    </source>
</evidence>
<dbReference type="GO" id="GO:0005615">
    <property type="term" value="C:extracellular space"/>
    <property type="evidence" value="ECO:0007669"/>
    <property type="project" value="InterPro"/>
</dbReference>
<dbReference type="Pfam" id="PF00079">
    <property type="entry name" value="Serpin"/>
    <property type="match status" value="1"/>
</dbReference>
<comment type="similarity">
    <text evidence="1 2">Belongs to the serpin family.</text>
</comment>
<dbReference type="SMART" id="SM00093">
    <property type="entry name" value="SERPIN"/>
    <property type="match status" value="1"/>
</dbReference>
<dbReference type="InterPro" id="IPR023795">
    <property type="entry name" value="Serpin_CS"/>
</dbReference>
<sequence length="394" mass="43832">MDLRKLIGFQTEFALRFGRHLLSKRVRDSNVVFSPCSLHVVLSLIAAGAKDGTLEHTLSFLKSEKNEDLNLLASQLVGIILADGSSRGGPLLSFVNGVWVEKTLPLKPSFKEIASGSYRAEAKEVDFQAKALEVANEVNLWAEKETNGLIKELLPPGSVDASTRLIFANALYYKGEWKDKFDKSSTRDFDFHLLDGTTVQVPFMTSQKKQFVTAFDGFKVLTLPYKKGEDRRQFSMYFFLPDEKDGLQNLLEKMGSDPGFIDRHIPLQEVKVSEFRMPRFKISDQVEASNELKEMGLSLPFSGEDGLTEMVDSPVGRNLYVSSIHHKSVIEVNEEGSEAAAASGAVIALRSLLVNEPIDFVADHPFLFLIREDMTGVVLFIGHVINPLLATNEA</sequence>
<dbReference type="AlphaFoldDB" id="A0AAV7DYS9"/>
<protein>
    <recommendedName>
        <fullName evidence="3">Serpin domain-containing protein</fullName>
    </recommendedName>
</protein>
<dbReference type="GO" id="GO:0004867">
    <property type="term" value="F:serine-type endopeptidase inhibitor activity"/>
    <property type="evidence" value="ECO:0007669"/>
    <property type="project" value="InterPro"/>
</dbReference>
<gene>
    <name evidence="4" type="ORF">H6P81_020897</name>
</gene>
<dbReference type="PROSITE" id="PS00284">
    <property type="entry name" value="SERPIN"/>
    <property type="match status" value="1"/>
</dbReference>
<evidence type="ECO:0000313" key="4">
    <source>
        <dbReference type="EMBL" id="KAG9440732.1"/>
    </source>
</evidence>
<dbReference type="InterPro" id="IPR042185">
    <property type="entry name" value="Serpin_sf_2"/>
</dbReference>
<dbReference type="InterPro" id="IPR036186">
    <property type="entry name" value="Serpin_sf"/>
</dbReference>
<feature type="domain" description="Serpin" evidence="3">
    <location>
        <begin position="15"/>
        <end position="387"/>
    </location>
</feature>
<dbReference type="Proteomes" id="UP000825729">
    <property type="component" value="Unassembled WGS sequence"/>
</dbReference>
<dbReference type="PANTHER" id="PTHR11461">
    <property type="entry name" value="SERINE PROTEASE INHIBITOR, SERPIN"/>
    <property type="match status" value="1"/>
</dbReference>
<reference evidence="4 5" key="1">
    <citation type="submission" date="2021-07" db="EMBL/GenBank/DDBJ databases">
        <title>The Aristolochia fimbriata genome: insights into angiosperm evolution, floral development and chemical biosynthesis.</title>
        <authorList>
            <person name="Jiao Y."/>
        </authorList>
    </citation>
    <scope>NUCLEOTIDE SEQUENCE [LARGE SCALE GENOMIC DNA]</scope>
    <source>
        <strain evidence="4">IBCAS-2021</strain>
        <tissue evidence="4">Leaf</tissue>
    </source>
</reference>